<gene>
    <name evidence="2" type="ORF">V6N11_032405</name>
</gene>
<evidence type="ECO:0000256" key="1">
    <source>
        <dbReference type="SAM" id="Phobius"/>
    </source>
</evidence>
<accession>A0ABR2T0U7</accession>
<reference evidence="2 3" key="1">
    <citation type="journal article" date="2024" name="G3 (Bethesda)">
        <title>Genome assembly of Hibiscus sabdariffa L. provides insights into metabolisms of medicinal natural products.</title>
        <authorList>
            <person name="Kim T."/>
        </authorList>
    </citation>
    <scope>NUCLEOTIDE SEQUENCE [LARGE SCALE GENOMIC DNA]</scope>
    <source>
        <strain evidence="2">TK-2024</strain>
        <tissue evidence="2">Old leaves</tissue>
    </source>
</reference>
<organism evidence="2 3">
    <name type="scientific">Hibiscus sabdariffa</name>
    <name type="common">roselle</name>
    <dbReference type="NCBI Taxonomy" id="183260"/>
    <lineage>
        <taxon>Eukaryota</taxon>
        <taxon>Viridiplantae</taxon>
        <taxon>Streptophyta</taxon>
        <taxon>Embryophyta</taxon>
        <taxon>Tracheophyta</taxon>
        <taxon>Spermatophyta</taxon>
        <taxon>Magnoliopsida</taxon>
        <taxon>eudicotyledons</taxon>
        <taxon>Gunneridae</taxon>
        <taxon>Pentapetalae</taxon>
        <taxon>rosids</taxon>
        <taxon>malvids</taxon>
        <taxon>Malvales</taxon>
        <taxon>Malvaceae</taxon>
        <taxon>Malvoideae</taxon>
        <taxon>Hibiscus</taxon>
    </lineage>
</organism>
<protein>
    <recommendedName>
        <fullName evidence="4">Transmembrane protein</fullName>
    </recommendedName>
</protein>
<comment type="caution">
    <text evidence="2">The sequence shown here is derived from an EMBL/GenBank/DDBJ whole genome shotgun (WGS) entry which is preliminary data.</text>
</comment>
<proteinExistence type="predicted"/>
<keyword evidence="1" id="KW-0812">Transmembrane</keyword>
<sequence>MKTSNGLVRSNYDHKNKGLKIKNLLLPFGLPTLIFSAVTLVLEFPVSKLWFSMELRLLPFEGQHQRGGNSRKMIWGTGQHSLRGIGATDTCSGLKGPEKTTCNLQHVRSAMSHGKLKFL</sequence>
<evidence type="ECO:0008006" key="4">
    <source>
        <dbReference type="Google" id="ProtNLM"/>
    </source>
</evidence>
<feature type="transmembrane region" description="Helical" evidence="1">
    <location>
        <begin position="24"/>
        <end position="46"/>
    </location>
</feature>
<keyword evidence="3" id="KW-1185">Reference proteome</keyword>
<keyword evidence="1" id="KW-0472">Membrane</keyword>
<dbReference type="EMBL" id="JBBPBN010000010">
    <property type="protein sequence ID" value="KAK9031007.1"/>
    <property type="molecule type" value="Genomic_DNA"/>
</dbReference>
<dbReference type="Proteomes" id="UP001396334">
    <property type="component" value="Unassembled WGS sequence"/>
</dbReference>
<evidence type="ECO:0000313" key="3">
    <source>
        <dbReference type="Proteomes" id="UP001396334"/>
    </source>
</evidence>
<name>A0ABR2T0U7_9ROSI</name>
<keyword evidence="1" id="KW-1133">Transmembrane helix</keyword>
<evidence type="ECO:0000313" key="2">
    <source>
        <dbReference type="EMBL" id="KAK9031007.1"/>
    </source>
</evidence>